<organism evidence="2">
    <name type="scientific">uncultured Chloroflexota bacterium</name>
    <dbReference type="NCBI Taxonomy" id="166587"/>
    <lineage>
        <taxon>Bacteria</taxon>
        <taxon>Bacillati</taxon>
        <taxon>Chloroflexota</taxon>
        <taxon>environmental samples</taxon>
    </lineage>
</organism>
<evidence type="ECO:0000256" key="1">
    <source>
        <dbReference type="SAM" id="MobiDB-lite"/>
    </source>
</evidence>
<reference evidence="2" key="1">
    <citation type="submission" date="2020-02" db="EMBL/GenBank/DDBJ databases">
        <authorList>
            <person name="Meier V. D."/>
        </authorList>
    </citation>
    <scope>NUCLEOTIDE SEQUENCE</scope>
    <source>
        <strain evidence="2">AVDCRST_MAG77</strain>
    </source>
</reference>
<sequence>EVAVVLRHVCPLQFPDRPGIPRQLLGAGLRHGHQRRHVDRLLGHLLCALSRRARLQLRRRDHRLVAHRARSWAGHRPVRRRLELRRAGGAGTPGLLPHAPQAGALPSGNQPHERQRLGRRALWPGDLPGAGPPVTRDVRPLRAAQPGVRVHLRRLRHPCQRTRLLARQQSGVLRPAHQCADHVLPLPQRAVLRRCQGAALHPHPRRLHRLHPGGAAARVELAARSGPAGGCRGWPAAGHYRLLCRPAPLRVRQHPRHARV</sequence>
<dbReference type="AlphaFoldDB" id="A0A6J4H2G0"/>
<feature type="non-terminal residue" evidence="2">
    <location>
        <position position="1"/>
    </location>
</feature>
<dbReference type="EMBL" id="CADCTC010000006">
    <property type="protein sequence ID" value="CAA9213072.1"/>
    <property type="molecule type" value="Genomic_DNA"/>
</dbReference>
<feature type="region of interest" description="Disordered" evidence="1">
    <location>
        <begin position="88"/>
        <end position="115"/>
    </location>
</feature>
<evidence type="ECO:0000313" key="2">
    <source>
        <dbReference type="EMBL" id="CAA9213072.1"/>
    </source>
</evidence>
<name>A0A6J4H2G0_9CHLR</name>
<gene>
    <name evidence="2" type="ORF">AVDCRST_MAG77-55</name>
</gene>
<accession>A0A6J4H2G0</accession>
<protein>
    <submittedName>
        <fullName evidence="2">Uncharacterized protein</fullName>
    </submittedName>
</protein>
<feature type="non-terminal residue" evidence="2">
    <location>
        <position position="260"/>
    </location>
</feature>
<proteinExistence type="predicted"/>